<name>A0ABD3AZC8_9GENT</name>
<dbReference type="PANTHER" id="PTHR37078">
    <property type="entry name" value="NODULE CYSTEINE-RICH (NCR) SECRETED PEPTIDE"/>
    <property type="match status" value="1"/>
</dbReference>
<proteinExistence type="predicted"/>
<evidence type="ECO:0000313" key="3">
    <source>
        <dbReference type="Proteomes" id="UP001630127"/>
    </source>
</evidence>
<dbReference type="EMBL" id="JBJUIK010000002">
    <property type="protein sequence ID" value="KAL3536451.1"/>
    <property type="molecule type" value="Genomic_DNA"/>
</dbReference>
<feature type="chain" id="PRO_5044790455" evidence="1">
    <location>
        <begin position="25"/>
        <end position="91"/>
    </location>
</feature>
<keyword evidence="1" id="KW-0732">Signal</keyword>
<dbReference type="Proteomes" id="UP001630127">
    <property type="component" value="Unassembled WGS sequence"/>
</dbReference>
<dbReference type="PANTHER" id="PTHR37078:SF6">
    <property type="entry name" value="NODULE CYSTEINE-RICH (NCR) SECRETED PEPTIDE"/>
    <property type="match status" value="1"/>
</dbReference>
<evidence type="ECO:0000313" key="2">
    <source>
        <dbReference type="EMBL" id="KAL3536451.1"/>
    </source>
</evidence>
<dbReference type="AlphaFoldDB" id="A0ABD3AZC8"/>
<keyword evidence="3" id="KW-1185">Reference proteome</keyword>
<organism evidence="2 3">
    <name type="scientific">Cinchona calisaya</name>
    <dbReference type="NCBI Taxonomy" id="153742"/>
    <lineage>
        <taxon>Eukaryota</taxon>
        <taxon>Viridiplantae</taxon>
        <taxon>Streptophyta</taxon>
        <taxon>Embryophyta</taxon>
        <taxon>Tracheophyta</taxon>
        <taxon>Spermatophyta</taxon>
        <taxon>Magnoliopsida</taxon>
        <taxon>eudicotyledons</taxon>
        <taxon>Gunneridae</taxon>
        <taxon>Pentapetalae</taxon>
        <taxon>asterids</taxon>
        <taxon>lamiids</taxon>
        <taxon>Gentianales</taxon>
        <taxon>Rubiaceae</taxon>
        <taxon>Cinchonoideae</taxon>
        <taxon>Cinchoneae</taxon>
        <taxon>Cinchona</taxon>
    </lineage>
</organism>
<evidence type="ECO:0000256" key="1">
    <source>
        <dbReference type="SAM" id="SignalP"/>
    </source>
</evidence>
<accession>A0ABD3AZC8</accession>
<comment type="caution">
    <text evidence="2">The sequence shown here is derived from an EMBL/GenBank/DDBJ whole genome shotgun (WGS) entry which is preliminary data.</text>
</comment>
<protein>
    <submittedName>
        <fullName evidence="2">Uncharacterized protein</fullName>
    </submittedName>
</protein>
<gene>
    <name evidence="2" type="ORF">ACH5RR_004912</name>
</gene>
<sequence length="91" mass="10261">MGQLLKRFPLFLMLLFVASFGLQQQKLNSVVEASRPLPFVNQQRYSNIFDSLGVVCKCCDYAAAMGESEEHCTTSWAGSCSNLRCLPWKLH</sequence>
<reference evidence="2 3" key="1">
    <citation type="submission" date="2024-11" db="EMBL/GenBank/DDBJ databases">
        <title>A near-complete genome assembly of Cinchona calisaya.</title>
        <authorList>
            <person name="Lian D.C."/>
            <person name="Zhao X.W."/>
            <person name="Wei L."/>
        </authorList>
    </citation>
    <scope>NUCLEOTIDE SEQUENCE [LARGE SCALE GENOMIC DNA]</scope>
    <source>
        <tissue evidence="2">Nenye</tissue>
    </source>
</reference>
<feature type="signal peptide" evidence="1">
    <location>
        <begin position="1"/>
        <end position="24"/>
    </location>
</feature>